<dbReference type="GeneID" id="85396641"/>
<protein>
    <submittedName>
        <fullName evidence="1">Uncharacterized protein</fullName>
    </submittedName>
</protein>
<accession>A0AAD8XPU5</accession>
<dbReference type="Proteomes" id="UP001244207">
    <property type="component" value="Unassembled WGS sequence"/>
</dbReference>
<gene>
    <name evidence="1" type="ORF">BDZ83DRAFT_725819</name>
</gene>
<organism evidence="1 2">
    <name type="scientific">Glomerella acutata</name>
    <name type="common">Colletotrichum acutatum</name>
    <dbReference type="NCBI Taxonomy" id="27357"/>
    <lineage>
        <taxon>Eukaryota</taxon>
        <taxon>Fungi</taxon>
        <taxon>Dikarya</taxon>
        <taxon>Ascomycota</taxon>
        <taxon>Pezizomycotina</taxon>
        <taxon>Sordariomycetes</taxon>
        <taxon>Hypocreomycetidae</taxon>
        <taxon>Glomerellales</taxon>
        <taxon>Glomerellaceae</taxon>
        <taxon>Colletotrichum</taxon>
        <taxon>Colletotrichum acutatum species complex</taxon>
    </lineage>
</organism>
<dbReference type="RefSeq" id="XP_060371351.1">
    <property type="nucleotide sequence ID" value="XM_060512743.1"/>
</dbReference>
<name>A0AAD8XPU5_GLOAC</name>
<sequence length="165" mass="18698">MWLNPEIKRSKKCNECQGLPLDFESGPVPDLLTCFPGLLNVEVSELSSWHVWLPIQAVFFVLPGPFHLGAFHADQKQCEQAISRLETQVKTPSTLTAQARPSPSKAQVPQCRATLLLRLWSRVRRVRHAFDSPHGVSYISNNNQAPSTYPHCLNVQSVYVLRFDY</sequence>
<evidence type="ECO:0000313" key="2">
    <source>
        <dbReference type="Proteomes" id="UP001244207"/>
    </source>
</evidence>
<keyword evidence="2" id="KW-1185">Reference proteome</keyword>
<dbReference type="AlphaFoldDB" id="A0AAD8XPU5"/>
<reference evidence="1" key="1">
    <citation type="submission" date="2021-12" db="EMBL/GenBank/DDBJ databases">
        <title>Comparative genomics, transcriptomics and evolutionary studies reveal genomic signatures of adaptation to plant cell wall in hemibiotrophic fungi.</title>
        <authorList>
            <consortium name="DOE Joint Genome Institute"/>
            <person name="Baroncelli R."/>
            <person name="Diaz J.F."/>
            <person name="Benocci T."/>
            <person name="Peng M."/>
            <person name="Battaglia E."/>
            <person name="Haridas S."/>
            <person name="Andreopoulos W."/>
            <person name="Labutti K."/>
            <person name="Pangilinan J."/>
            <person name="Floch G.L."/>
            <person name="Makela M.R."/>
            <person name="Henrissat B."/>
            <person name="Grigoriev I.V."/>
            <person name="Crouch J.A."/>
            <person name="De Vries R.P."/>
            <person name="Sukno S.A."/>
            <person name="Thon M.R."/>
        </authorList>
    </citation>
    <scope>NUCLEOTIDE SEQUENCE</scope>
    <source>
        <strain evidence="1">CBS 112980</strain>
    </source>
</reference>
<evidence type="ECO:0000313" key="1">
    <source>
        <dbReference type="EMBL" id="KAK1731296.1"/>
    </source>
</evidence>
<comment type="caution">
    <text evidence="1">The sequence shown here is derived from an EMBL/GenBank/DDBJ whole genome shotgun (WGS) entry which is preliminary data.</text>
</comment>
<proteinExistence type="predicted"/>
<dbReference type="EMBL" id="JAHMHS010000003">
    <property type="protein sequence ID" value="KAK1731296.1"/>
    <property type="molecule type" value="Genomic_DNA"/>
</dbReference>